<keyword evidence="1" id="KW-0285">Flavoprotein</keyword>
<accession>A0AAU8GZ01</accession>
<dbReference type="KEGG" id="taut:V4D30_09145"/>
<protein>
    <submittedName>
        <fullName evidence="3">NAD(P)-binding domain-containing protein</fullName>
    </submittedName>
</protein>
<gene>
    <name evidence="3" type="ORF">V4D30_09145</name>
</gene>
<dbReference type="RefSeq" id="WP_353684029.1">
    <property type="nucleotide sequence ID" value="NZ_CP144373.1"/>
</dbReference>
<dbReference type="GO" id="GO:0016491">
    <property type="term" value="F:oxidoreductase activity"/>
    <property type="evidence" value="ECO:0007669"/>
    <property type="project" value="UniProtKB-KW"/>
</dbReference>
<keyword evidence="2" id="KW-0560">Oxidoreductase</keyword>
<dbReference type="AlphaFoldDB" id="A0AAU8GZ01"/>
<dbReference type="InterPro" id="IPR036188">
    <property type="entry name" value="FAD/NAD-bd_sf"/>
</dbReference>
<proteinExistence type="predicted"/>
<reference evidence="3" key="1">
    <citation type="submission" date="2024-01" db="EMBL/GenBank/DDBJ databases">
        <title>The first autotrophic representatives of the genus Thermodesulfovibrio.</title>
        <authorList>
            <person name="Maltseva A.I."/>
            <person name="Elcheninov A.G."/>
            <person name="Kublanov I.V."/>
            <person name="Lebedinsky A.V."/>
            <person name="Frolov E.N."/>
        </authorList>
    </citation>
    <scope>NUCLEOTIDE SEQUENCE</scope>
    <source>
        <strain evidence="3">3907-1M</strain>
    </source>
</reference>
<dbReference type="InterPro" id="IPR050097">
    <property type="entry name" value="Ferredoxin-NADP_redctase_2"/>
</dbReference>
<dbReference type="PRINTS" id="PR00368">
    <property type="entry name" value="FADPNR"/>
</dbReference>
<organism evidence="3">
    <name type="scientific">Thermodesulfovibrio autotrophicus</name>
    <dbReference type="NCBI Taxonomy" id="3118333"/>
    <lineage>
        <taxon>Bacteria</taxon>
        <taxon>Pseudomonadati</taxon>
        <taxon>Nitrospirota</taxon>
        <taxon>Thermodesulfovibrionia</taxon>
        <taxon>Thermodesulfovibrionales</taxon>
        <taxon>Thermodesulfovibrionaceae</taxon>
        <taxon>Thermodesulfovibrio</taxon>
    </lineage>
</organism>
<evidence type="ECO:0000256" key="2">
    <source>
        <dbReference type="ARBA" id="ARBA00023002"/>
    </source>
</evidence>
<dbReference type="PRINTS" id="PR00469">
    <property type="entry name" value="PNDRDTASEII"/>
</dbReference>
<name>A0AAU8GZ01_9BACT</name>
<dbReference type="Gene3D" id="3.50.50.60">
    <property type="entry name" value="FAD/NAD(P)-binding domain"/>
    <property type="match status" value="2"/>
</dbReference>
<evidence type="ECO:0000313" key="3">
    <source>
        <dbReference type="EMBL" id="XCH46497.1"/>
    </source>
</evidence>
<dbReference type="PANTHER" id="PTHR48105">
    <property type="entry name" value="THIOREDOXIN REDUCTASE 1-RELATED-RELATED"/>
    <property type="match status" value="1"/>
</dbReference>
<dbReference type="Pfam" id="PF13738">
    <property type="entry name" value="Pyr_redox_3"/>
    <property type="match status" value="1"/>
</dbReference>
<evidence type="ECO:0000256" key="1">
    <source>
        <dbReference type="ARBA" id="ARBA00022630"/>
    </source>
</evidence>
<dbReference type="EMBL" id="CP144373">
    <property type="protein sequence ID" value="XCH46497.1"/>
    <property type="molecule type" value="Genomic_DNA"/>
</dbReference>
<dbReference type="SUPFAM" id="SSF51905">
    <property type="entry name" value="FAD/NAD(P)-binding domain"/>
    <property type="match status" value="1"/>
</dbReference>
<sequence>MKELLVAIIGAGPAGIAAAVELKTAGIKNIAIFEKAGNLCYTIRRLYPEGKRVDRNYKGMNIALEGVCSFETETKEQFLERMEKYIKDYQVEIFYNTEINGLQKNGEFYIIKAGTCSVARAYAVVIATGVFDKPKKPSYPIPEEVKHRVFFELPKELPEGEKILVVGGGNTAAELACILSGRCDVYISYRRPEFFRINEENLRELEKRKDKITFFLGTEIKGVEPEKEGVKVIFTDGYTEVFSKIFYCLGGSTPRNFLEKIGVRFKDSLPDIDEFGESNLERVFLVGDVAVKRGSIVHAFNSAHRAVKRIIEKYSLIYIQNLKFKV</sequence>